<evidence type="ECO:0000313" key="2">
    <source>
        <dbReference type="Proteomes" id="UP001596380"/>
    </source>
</evidence>
<protein>
    <submittedName>
        <fullName evidence="1">Insertion element protein</fullName>
    </submittedName>
</protein>
<sequence length="54" mass="6252">MSERAAPFYCPYCGDERLEPREEEGAWFCPDCVRSFALKFLGVGAPRTHKENQR</sequence>
<organism evidence="1 2">
    <name type="scientific">Actinomadura yumaensis</name>
    <dbReference type="NCBI Taxonomy" id="111807"/>
    <lineage>
        <taxon>Bacteria</taxon>
        <taxon>Bacillati</taxon>
        <taxon>Actinomycetota</taxon>
        <taxon>Actinomycetes</taxon>
        <taxon>Streptosporangiales</taxon>
        <taxon>Thermomonosporaceae</taxon>
        <taxon>Actinomadura</taxon>
    </lineage>
</organism>
<evidence type="ECO:0000313" key="1">
    <source>
        <dbReference type="EMBL" id="MFC6881844.1"/>
    </source>
</evidence>
<reference evidence="2" key="1">
    <citation type="journal article" date="2019" name="Int. J. Syst. Evol. Microbiol.">
        <title>The Global Catalogue of Microorganisms (GCM) 10K type strain sequencing project: providing services to taxonomists for standard genome sequencing and annotation.</title>
        <authorList>
            <consortium name="The Broad Institute Genomics Platform"/>
            <consortium name="The Broad Institute Genome Sequencing Center for Infectious Disease"/>
            <person name="Wu L."/>
            <person name="Ma J."/>
        </authorList>
    </citation>
    <scope>NUCLEOTIDE SEQUENCE [LARGE SCALE GENOMIC DNA]</scope>
    <source>
        <strain evidence="2">JCM 3369</strain>
    </source>
</reference>
<dbReference type="EMBL" id="JBHSXS010000010">
    <property type="protein sequence ID" value="MFC6881844.1"/>
    <property type="molecule type" value="Genomic_DNA"/>
</dbReference>
<accession>A0ABW2CM99</accession>
<name>A0ABW2CM99_9ACTN</name>
<dbReference type="Proteomes" id="UP001596380">
    <property type="component" value="Unassembled WGS sequence"/>
</dbReference>
<dbReference type="RefSeq" id="WP_160823571.1">
    <property type="nucleotide sequence ID" value="NZ_JBHSXE010000001.1"/>
</dbReference>
<gene>
    <name evidence="1" type="ORF">ACFQKB_18960</name>
</gene>
<proteinExistence type="predicted"/>
<keyword evidence="2" id="KW-1185">Reference proteome</keyword>
<comment type="caution">
    <text evidence="1">The sequence shown here is derived from an EMBL/GenBank/DDBJ whole genome shotgun (WGS) entry which is preliminary data.</text>
</comment>